<keyword evidence="6" id="KW-0732">Signal</keyword>
<evidence type="ECO:0000256" key="17">
    <source>
        <dbReference type="PIRNR" id="PIRNR000641"/>
    </source>
</evidence>
<keyword evidence="11 19" id="KW-0472">Membrane</keyword>
<evidence type="ECO:0000256" key="9">
    <source>
        <dbReference type="ARBA" id="ARBA00022840"/>
    </source>
</evidence>
<feature type="domain" description="Bulb-type lectin" evidence="21">
    <location>
        <begin position="42"/>
        <end position="154"/>
    </location>
</feature>
<evidence type="ECO:0000256" key="14">
    <source>
        <dbReference type="ARBA" id="ARBA00023180"/>
    </source>
</evidence>
<keyword evidence="14" id="KW-0325">Glycoprotein</keyword>
<dbReference type="SMART" id="SM00220">
    <property type="entry name" value="S_TKc"/>
    <property type="match status" value="1"/>
</dbReference>
<evidence type="ECO:0000256" key="10">
    <source>
        <dbReference type="ARBA" id="ARBA00022989"/>
    </source>
</evidence>
<dbReference type="SUPFAM" id="SSF56112">
    <property type="entry name" value="Protein kinase-like (PK-like)"/>
    <property type="match status" value="1"/>
</dbReference>
<dbReference type="CDD" id="cd01098">
    <property type="entry name" value="PAN_AP_plant"/>
    <property type="match status" value="1"/>
</dbReference>
<feature type="domain" description="Protein kinase" evidence="20">
    <location>
        <begin position="493"/>
        <end position="768"/>
    </location>
</feature>
<comment type="caution">
    <text evidence="22">The sequence shown here is derived from an EMBL/GenBank/DDBJ whole genome shotgun (WGS) entry which is preliminary data.</text>
</comment>
<dbReference type="InterPro" id="IPR017441">
    <property type="entry name" value="Protein_kinase_ATP_BS"/>
</dbReference>
<dbReference type="PROSITE" id="PS50011">
    <property type="entry name" value="PROTEIN_KINASE_DOM"/>
    <property type="match status" value="1"/>
</dbReference>
<dbReference type="PROSITE" id="PS50927">
    <property type="entry name" value="BULB_LECTIN"/>
    <property type="match status" value="1"/>
</dbReference>
<dbReference type="Gene3D" id="1.10.510.10">
    <property type="entry name" value="Transferase(Phosphotransferase) domain 1"/>
    <property type="match status" value="1"/>
</dbReference>
<evidence type="ECO:0000256" key="7">
    <source>
        <dbReference type="ARBA" id="ARBA00022741"/>
    </source>
</evidence>
<organism evidence="22 23">
    <name type="scientific">Hevea brasiliensis</name>
    <name type="common">Para rubber tree</name>
    <name type="synonym">Siphonia brasiliensis</name>
    <dbReference type="NCBI Taxonomy" id="3981"/>
    <lineage>
        <taxon>Eukaryota</taxon>
        <taxon>Viridiplantae</taxon>
        <taxon>Streptophyta</taxon>
        <taxon>Embryophyta</taxon>
        <taxon>Tracheophyta</taxon>
        <taxon>Spermatophyta</taxon>
        <taxon>Magnoliopsida</taxon>
        <taxon>eudicotyledons</taxon>
        <taxon>Gunneridae</taxon>
        <taxon>Pentapetalae</taxon>
        <taxon>rosids</taxon>
        <taxon>fabids</taxon>
        <taxon>Malpighiales</taxon>
        <taxon>Euphorbiaceae</taxon>
        <taxon>Crotonoideae</taxon>
        <taxon>Micrandreae</taxon>
        <taxon>Hevea</taxon>
    </lineage>
</organism>
<dbReference type="InterPro" id="IPR003609">
    <property type="entry name" value="Pan_app"/>
</dbReference>
<dbReference type="Gene3D" id="3.30.200.20">
    <property type="entry name" value="Phosphorylase Kinase, domain 1"/>
    <property type="match status" value="1"/>
</dbReference>
<keyword evidence="12" id="KW-1015">Disulfide bond</keyword>
<keyword evidence="8 17" id="KW-0418">Kinase</keyword>
<keyword evidence="9 17" id="KW-0067">ATP-binding</keyword>
<evidence type="ECO:0000256" key="2">
    <source>
        <dbReference type="ARBA" id="ARBA00022527"/>
    </source>
</evidence>
<evidence type="ECO:0000259" key="20">
    <source>
        <dbReference type="PROSITE" id="PS50011"/>
    </source>
</evidence>
<feature type="transmembrane region" description="Helical" evidence="19">
    <location>
        <begin position="437"/>
        <end position="462"/>
    </location>
</feature>
<evidence type="ECO:0000313" key="22">
    <source>
        <dbReference type="EMBL" id="KAJ9159408.1"/>
    </source>
</evidence>
<evidence type="ECO:0000256" key="18">
    <source>
        <dbReference type="PROSITE-ProRule" id="PRU10141"/>
    </source>
</evidence>
<name>A0ABQ9L6N0_HEVBR</name>
<evidence type="ECO:0000256" key="19">
    <source>
        <dbReference type="SAM" id="Phobius"/>
    </source>
</evidence>
<dbReference type="InterPro" id="IPR036426">
    <property type="entry name" value="Bulb-type_lectin_dom_sf"/>
</dbReference>
<dbReference type="PANTHER" id="PTHR47976:SF2">
    <property type="entry name" value="RECEPTOR-LIKE SERINE_THREONINE-PROTEIN KINASE"/>
    <property type="match status" value="1"/>
</dbReference>
<dbReference type="PROSITE" id="PS00107">
    <property type="entry name" value="PROTEIN_KINASE_ATP"/>
    <property type="match status" value="1"/>
</dbReference>
<evidence type="ECO:0000256" key="1">
    <source>
        <dbReference type="ARBA" id="ARBA00004167"/>
    </source>
</evidence>
<comment type="subcellular location">
    <subcellularLocation>
        <location evidence="1">Membrane</location>
        <topology evidence="1">Single-pass membrane protein</topology>
    </subcellularLocation>
</comment>
<evidence type="ECO:0000256" key="12">
    <source>
        <dbReference type="ARBA" id="ARBA00023157"/>
    </source>
</evidence>
<dbReference type="PIRSF" id="PIRSF000641">
    <property type="entry name" value="SRK"/>
    <property type="match status" value="1"/>
</dbReference>
<gene>
    <name evidence="22" type="ORF">P3X46_024916</name>
</gene>
<evidence type="ECO:0000256" key="13">
    <source>
        <dbReference type="ARBA" id="ARBA00023170"/>
    </source>
</evidence>
<accession>A0ABQ9L6N0</accession>
<dbReference type="EMBL" id="JARPOI010000014">
    <property type="protein sequence ID" value="KAJ9159408.1"/>
    <property type="molecule type" value="Genomic_DNA"/>
</dbReference>
<dbReference type="PROSITE" id="PS00108">
    <property type="entry name" value="PROTEIN_KINASE_ST"/>
    <property type="match status" value="1"/>
</dbReference>
<dbReference type="SUPFAM" id="SSF51110">
    <property type="entry name" value="alpha-D-mannose-specific plant lectins"/>
    <property type="match status" value="1"/>
</dbReference>
<dbReference type="PANTHER" id="PTHR47976">
    <property type="entry name" value="G-TYPE LECTIN S-RECEPTOR-LIKE SERINE/THREONINE-PROTEIN KINASE SD2-5"/>
    <property type="match status" value="1"/>
</dbReference>
<dbReference type="InterPro" id="IPR001480">
    <property type="entry name" value="Bulb-type_lectin_dom"/>
</dbReference>
<evidence type="ECO:0000256" key="5">
    <source>
        <dbReference type="ARBA" id="ARBA00022692"/>
    </source>
</evidence>
<keyword evidence="5 19" id="KW-0812">Transmembrane</keyword>
<evidence type="ECO:0000313" key="23">
    <source>
        <dbReference type="Proteomes" id="UP001174677"/>
    </source>
</evidence>
<evidence type="ECO:0000256" key="15">
    <source>
        <dbReference type="ARBA" id="ARBA00047899"/>
    </source>
</evidence>
<keyword evidence="10 19" id="KW-1133">Transmembrane helix</keyword>
<keyword evidence="23" id="KW-1185">Reference proteome</keyword>
<keyword evidence="13" id="KW-0675">Receptor</keyword>
<dbReference type="InterPro" id="IPR011009">
    <property type="entry name" value="Kinase-like_dom_sf"/>
</dbReference>
<evidence type="ECO:0000256" key="11">
    <source>
        <dbReference type="ARBA" id="ARBA00023136"/>
    </source>
</evidence>
<evidence type="ECO:0000259" key="21">
    <source>
        <dbReference type="PROSITE" id="PS50927"/>
    </source>
</evidence>
<sequence>MASFNLHYLYSLSLLLLLLLLLPFLSTVFSLNCMINFNASLSSGDANSYWLSPNEEFAFGFRSLPSNKNLFLLAIWFHKIPDTIVWSANPNSPVLPGSTVQLTSEGKFELLNPNNSKVWVRPTNQAKPICGAMNDNGNFVVLDEANNVIWQSFQEPTDTILPGQSLGTPSTLTSRLAPDDYRDGHFGLVLQEDGNLVLYYNAKVNGTIALPYWATETIKNNASYNFVYDVNGHIFLQDGVKIIYRFTENVAGLSQDFYHMARMDFNGIFAQYRYPKSCNCNGNWSVVHKIPTDICMAISPESSSGVCGFNSYSFIINGEPDYCRPNFQLPSCQPEGWEANQELVNFIQYDNMDWSPSNYDAPAGSSVDSHTCKQLCLNDCLCAVAVFDGKRCWKKKYPLSNGRQSSSLNKTTFVKVPMKEAFVSVKERCKNHDKSTLLLVISVLLGSSVFLNFLLILAVFLYNKKLFNFSSVSSVSEVNVKRYSYKELEEETGGFEQILGKGAFGTVYKGVLASDPRRFAAVKKLDKLAQEGEKEFKTEVSVIGQTHHKNLVRLLGYCDEDEHRLLVYEYMSNGSLASCLFGITRPDWNQRVQIAVGIARGLMYLHEECSSQIIHCDIKPQNILLDEFFTPRIADFGLAKLLLAEQTLAARTNIRGTVGYFAPEWFKKASITVKVDVYSFGVMLLEIICCKSSVVFGSGDQEEALIDWIYECYCKKKLNKLVENDEEAKNDMKRLERVVMVAIWCIQENPSQRPSMKKVTQMLEGVTLVSVPPSPSSFSSI</sequence>
<dbReference type="Pfam" id="PF01453">
    <property type="entry name" value="B_lectin"/>
    <property type="match status" value="1"/>
</dbReference>
<dbReference type="SMART" id="SM00473">
    <property type="entry name" value="PAN_AP"/>
    <property type="match status" value="1"/>
</dbReference>
<evidence type="ECO:0000256" key="8">
    <source>
        <dbReference type="ARBA" id="ARBA00022777"/>
    </source>
</evidence>
<dbReference type="InterPro" id="IPR008271">
    <property type="entry name" value="Ser/Thr_kinase_AS"/>
</dbReference>
<dbReference type="InterPro" id="IPR000719">
    <property type="entry name" value="Prot_kinase_dom"/>
</dbReference>
<keyword evidence="3" id="KW-0245">EGF-like domain</keyword>
<evidence type="ECO:0000256" key="16">
    <source>
        <dbReference type="ARBA" id="ARBA00048679"/>
    </source>
</evidence>
<keyword evidence="4 17" id="KW-0808">Transferase</keyword>
<dbReference type="InterPro" id="IPR024171">
    <property type="entry name" value="SRK-like_kinase"/>
</dbReference>
<dbReference type="SMART" id="SM00108">
    <property type="entry name" value="B_lectin"/>
    <property type="match status" value="1"/>
</dbReference>
<dbReference type="CDD" id="cd14066">
    <property type="entry name" value="STKc_IRAK"/>
    <property type="match status" value="1"/>
</dbReference>
<evidence type="ECO:0000256" key="6">
    <source>
        <dbReference type="ARBA" id="ARBA00022729"/>
    </source>
</evidence>
<comment type="catalytic activity">
    <reaction evidence="15 17">
        <text>L-threonyl-[protein] + ATP = O-phospho-L-threonyl-[protein] + ADP + H(+)</text>
        <dbReference type="Rhea" id="RHEA:46608"/>
        <dbReference type="Rhea" id="RHEA-COMP:11060"/>
        <dbReference type="Rhea" id="RHEA-COMP:11605"/>
        <dbReference type="ChEBI" id="CHEBI:15378"/>
        <dbReference type="ChEBI" id="CHEBI:30013"/>
        <dbReference type="ChEBI" id="CHEBI:30616"/>
        <dbReference type="ChEBI" id="CHEBI:61977"/>
        <dbReference type="ChEBI" id="CHEBI:456216"/>
        <dbReference type="EC" id="2.7.11.1"/>
    </reaction>
</comment>
<dbReference type="Proteomes" id="UP001174677">
    <property type="component" value="Chromosome 14"/>
</dbReference>
<dbReference type="CDD" id="cd00028">
    <property type="entry name" value="B_lectin"/>
    <property type="match status" value="1"/>
</dbReference>
<proteinExistence type="inferred from homology"/>
<keyword evidence="2 17" id="KW-0723">Serine/threonine-protein kinase</keyword>
<keyword evidence="7 17" id="KW-0547">Nucleotide-binding</keyword>
<comment type="similarity">
    <text evidence="17">Belongs to the protein kinase superfamily. Ser/Thr protein kinase family.</text>
</comment>
<dbReference type="Gene3D" id="2.90.10.10">
    <property type="entry name" value="Bulb-type lectin domain"/>
    <property type="match status" value="2"/>
</dbReference>
<evidence type="ECO:0000256" key="4">
    <source>
        <dbReference type="ARBA" id="ARBA00022679"/>
    </source>
</evidence>
<dbReference type="Pfam" id="PF00069">
    <property type="entry name" value="Pkinase"/>
    <property type="match status" value="1"/>
</dbReference>
<reference evidence="22" key="1">
    <citation type="journal article" date="2023" name="Plant Biotechnol. J.">
        <title>Chromosome-level wild Hevea brasiliensis genome provides new tools for genomic-assisted breeding and valuable loci to elevate rubber yield.</title>
        <authorList>
            <person name="Cheng H."/>
            <person name="Song X."/>
            <person name="Hu Y."/>
            <person name="Wu T."/>
            <person name="Yang Q."/>
            <person name="An Z."/>
            <person name="Feng S."/>
            <person name="Deng Z."/>
            <person name="Wu W."/>
            <person name="Zeng X."/>
            <person name="Tu M."/>
            <person name="Wang X."/>
            <person name="Huang H."/>
        </authorList>
    </citation>
    <scope>NUCLEOTIDE SEQUENCE</scope>
    <source>
        <strain evidence="22">MT/VB/25A 57/8</strain>
    </source>
</reference>
<evidence type="ECO:0000256" key="3">
    <source>
        <dbReference type="ARBA" id="ARBA00022536"/>
    </source>
</evidence>
<feature type="binding site" evidence="18">
    <location>
        <position position="524"/>
    </location>
    <ligand>
        <name>ATP</name>
        <dbReference type="ChEBI" id="CHEBI:30616"/>
    </ligand>
</feature>
<comment type="catalytic activity">
    <reaction evidence="16 17">
        <text>L-seryl-[protein] + ATP = O-phospho-L-seryl-[protein] + ADP + H(+)</text>
        <dbReference type="Rhea" id="RHEA:17989"/>
        <dbReference type="Rhea" id="RHEA-COMP:9863"/>
        <dbReference type="Rhea" id="RHEA-COMP:11604"/>
        <dbReference type="ChEBI" id="CHEBI:15378"/>
        <dbReference type="ChEBI" id="CHEBI:29999"/>
        <dbReference type="ChEBI" id="CHEBI:30616"/>
        <dbReference type="ChEBI" id="CHEBI:83421"/>
        <dbReference type="ChEBI" id="CHEBI:456216"/>
        <dbReference type="EC" id="2.7.11.1"/>
    </reaction>
</comment>
<protein>
    <recommendedName>
        <fullName evidence="17">Receptor-like serine/threonine-protein kinase</fullName>
        <ecNumber evidence="17">2.7.11.1</ecNumber>
    </recommendedName>
</protein>
<dbReference type="EC" id="2.7.11.1" evidence="17"/>
<dbReference type="InterPro" id="IPR051343">
    <property type="entry name" value="G-type_lectin_kinases/EP1-like"/>
</dbReference>